<gene>
    <name evidence="2" type="ORF">M569_07238</name>
</gene>
<evidence type="ECO:0000313" key="2">
    <source>
        <dbReference type="EMBL" id="EPS67541.1"/>
    </source>
</evidence>
<dbReference type="Proteomes" id="UP000015453">
    <property type="component" value="Unassembled WGS sequence"/>
</dbReference>
<evidence type="ECO:0000256" key="1">
    <source>
        <dbReference type="SAM" id="Coils"/>
    </source>
</evidence>
<feature type="coiled-coil region" evidence="1">
    <location>
        <begin position="45"/>
        <end position="83"/>
    </location>
</feature>
<dbReference type="AlphaFoldDB" id="S8CRP8"/>
<proteinExistence type="predicted"/>
<reference evidence="2 3" key="1">
    <citation type="journal article" date="2013" name="BMC Genomics">
        <title>The miniature genome of a carnivorous plant Genlisea aurea contains a low number of genes and short non-coding sequences.</title>
        <authorList>
            <person name="Leushkin E.V."/>
            <person name="Sutormin R.A."/>
            <person name="Nabieva E.R."/>
            <person name="Penin A.A."/>
            <person name="Kondrashov A.S."/>
            <person name="Logacheva M.D."/>
        </authorList>
    </citation>
    <scope>NUCLEOTIDE SEQUENCE [LARGE SCALE GENOMIC DNA]</scope>
</reference>
<dbReference type="EMBL" id="AUSU01003066">
    <property type="protein sequence ID" value="EPS67541.1"/>
    <property type="molecule type" value="Genomic_DNA"/>
</dbReference>
<keyword evidence="1" id="KW-0175">Coiled coil</keyword>
<comment type="caution">
    <text evidence="2">The sequence shown here is derived from an EMBL/GenBank/DDBJ whole genome shotgun (WGS) entry which is preliminary data.</text>
</comment>
<protein>
    <submittedName>
        <fullName evidence="2">Uncharacterized protein</fullName>
    </submittedName>
</protein>
<sequence>MTLRRNSCRRCEILDTKVDILLRSVMELRDACSQRAAGSNAGLDHQSLNEQAKLKIRALEEANDDLMKKLSETNSRIAEFRSRLKGTEIG</sequence>
<keyword evidence="3" id="KW-1185">Reference proteome</keyword>
<evidence type="ECO:0000313" key="3">
    <source>
        <dbReference type="Proteomes" id="UP000015453"/>
    </source>
</evidence>
<accession>S8CRP8</accession>
<organism evidence="2 3">
    <name type="scientific">Genlisea aurea</name>
    <dbReference type="NCBI Taxonomy" id="192259"/>
    <lineage>
        <taxon>Eukaryota</taxon>
        <taxon>Viridiplantae</taxon>
        <taxon>Streptophyta</taxon>
        <taxon>Embryophyta</taxon>
        <taxon>Tracheophyta</taxon>
        <taxon>Spermatophyta</taxon>
        <taxon>Magnoliopsida</taxon>
        <taxon>eudicotyledons</taxon>
        <taxon>Gunneridae</taxon>
        <taxon>Pentapetalae</taxon>
        <taxon>asterids</taxon>
        <taxon>lamiids</taxon>
        <taxon>Lamiales</taxon>
        <taxon>Lentibulariaceae</taxon>
        <taxon>Genlisea</taxon>
    </lineage>
</organism>
<name>S8CRP8_9LAMI</name>